<dbReference type="AlphaFoldDB" id="J9FG34"/>
<accession>J9FG34</accession>
<protein>
    <submittedName>
        <fullName evidence="1">Uncharacterized protein</fullName>
    </submittedName>
</protein>
<reference evidence="1" key="1">
    <citation type="journal article" date="2012" name="PLoS ONE">
        <title>Gene sets for utilization of primary and secondary nutrition supplies in the distal gut of endangered iberian lynx.</title>
        <authorList>
            <person name="Alcaide M."/>
            <person name="Messina E."/>
            <person name="Richter M."/>
            <person name="Bargiela R."/>
            <person name="Peplies J."/>
            <person name="Huws S.A."/>
            <person name="Newbold C.J."/>
            <person name="Golyshin P.N."/>
            <person name="Simon M.A."/>
            <person name="Lopez G."/>
            <person name="Yakimov M.M."/>
            <person name="Ferrer M."/>
        </authorList>
    </citation>
    <scope>NUCLEOTIDE SEQUENCE</scope>
</reference>
<evidence type="ECO:0000313" key="1">
    <source>
        <dbReference type="EMBL" id="EJW93886.1"/>
    </source>
</evidence>
<comment type="caution">
    <text evidence="1">The sequence shown here is derived from an EMBL/GenBank/DDBJ whole genome shotgun (WGS) entry which is preliminary data.</text>
</comment>
<organism evidence="1">
    <name type="scientific">gut metagenome</name>
    <dbReference type="NCBI Taxonomy" id="749906"/>
    <lineage>
        <taxon>unclassified sequences</taxon>
        <taxon>metagenomes</taxon>
        <taxon>organismal metagenomes</taxon>
    </lineage>
</organism>
<sequence length="109" mass="11221">MVSVSVDYAALLTVGEFAKVELCDFIEGEVEGGTESGELPEYVACFECYLAAEVVDLLVGDGGGIGEAVVLYDGVAFAYHFGDFACEFADFGGEVAEHVGNVVAGGHAG</sequence>
<gene>
    <name evidence="1" type="ORF">EVA_18009</name>
</gene>
<dbReference type="EMBL" id="AMCI01006701">
    <property type="protein sequence ID" value="EJW93886.1"/>
    <property type="molecule type" value="Genomic_DNA"/>
</dbReference>
<proteinExistence type="predicted"/>
<name>J9FG34_9ZZZZ</name>